<evidence type="ECO:0000313" key="4">
    <source>
        <dbReference type="Proteomes" id="UP000721236"/>
    </source>
</evidence>
<keyword evidence="4" id="KW-1185">Reference proteome</keyword>
<evidence type="ECO:0008006" key="5">
    <source>
        <dbReference type="Google" id="ProtNLM"/>
    </source>
</evidence>
<dbReference type="PROSITE" id="PS51318">
    <property type="entry name" value="TAT"/>
    <property type="match status" value="1"/>
</dbReference>
<proteinExistence type="inferred from homology"/>
<reference evidence="3 4" key="1">
    <citation type="submission" date="2021-08" db="EMBL/GenBank/DDBJ databases">
        <authorList>
            <person name="Peeters C."/>
        </authorList>
    </citation>
    <scope>NUCLEOTIDE SEQUENCE [LARGE SCALE GENOMIC DNA]</scope>
    <source>
        <strain evidence="3 4">LMG 21510</strain>
    </source>
</reference>
<protein>
    <recommendedName>
        <fullName evidence="5">Tripartite tricarboxylate transporter substrate binding protein</fullName>
    </recommendedName>
</protein>
<dbReference type="Gene3D" id="3.40.190.150">
    <property type="entry name" value="Bordetella uptake gene, domain 1"/>
    <property type="match status" value="1"/>
</dbReference>
<feature type="signal peptide" evidence="2">
    <location>
        <begin position="1"/>
        <end position="27"/>
    </location>
</feature>
<dbReference type="CDD" id="cd07012">
    <property type="entry name" value="PBP2_Bug_TTT"/>
    <property type="match status" value="1"/>
</dbReference>
<dbReference type="InterPro" id="IPR005064">
    <property type="entry name" value="BUG"/>
</dbReference>
<dbReference type="SUPFAM" id="SSF53850">
    <property type="entry name" value="Periplasmic binding protein-like II"/>
    <property type="match status" value="1"/>
</dbReference>
<dbReference type="Gene3D" id="3.40.190.10">
    <property type="entry name" value="Periplasmic binding protein-like II"/>
    <property type="match status" value="1"/>
</dbReference>
<keyword evidence="2" id="KW-0732">Signal</keyword>
<gene>
    <name evidence="3" type="ORF">LMG21510_03668</name>
</gene>
<name>A0ABM8XFZ1_9BURK</name>
<dbReference type="RefSeq" id="WP_222207450.1">
    <property type="nucleotide sequence ID" value="NZ_CAJZAH010000004.1"/>
</dbReference>
<dbReference type="InterPro" id="IPR042100">
    <property type="entry name" value="Bug_dom1"/>
</dbReference>
<organism evidence="3 4">
    <name type="scientific">Cupriavidus respiraculi</name>
    <dbReference type="NCBI Taxonomy" id="195930"/>
    <lineage>
        <taxon>Bacteria</taxon>
        <taxon>Pseudomonadati</taxon>
        <taxon>Pseudomonadota</taxon>
        <taxon>Betaproteobacteria</taxon>
        <taxon>Burkholderiales</taxon>
        <taxon>Burkholderiaceae</taxon>
        <taxon>Cupriavidus</taxon>
    </lineage>
</organism>
<evidence type="ECO:0000256" key="1">
    <source>
        <dbReference type="ARBA" id="ARBA00006987"/>
    </source>
</evidence>
<evidence type="ECO:0000313" key="3">
    <source>
        <dbReference type="EMBL" id="CAG9179037.1"/>
    </source>
</evidence>
<dbReference type="EMBL" id="CAJZAH010000004">
    <property type="protein sequence ID" value="CAG9179037.1"/>
    <property type="molecule type" value="Genomic_DNA"/>
</dbReference>
<comment type="similarity">
    <text evidence="1">Belongs to the UPF0065 (bug) family.</text>
</comment>
<dbReference type="Proteomes" id="UP000721236">
    <property type="component" value="Unassembled WGS sequence"/>
</dbReference>
<dbReference type="InterPro" id="IPR006311">
    <property type="entry name" value="TAT_signal"/>
</dbReference>
<accession>A0ABM8XFZ1</accession>
<dbReference type="PIRSF" id="PIRSF017082">
    <property type="entry name" value="YflP"/>
    <property type="match status" value="1"/>
</dbReference>
<dbReference type="Pfam" id="PF03401">
    <property type="entry name" value="TctC"/>
    <property type="match status" value="1"/>
</dbReference>
<dbReference type="PANTHER" id="PTHR42928">
    <property type="entry name" value="TRICARBOXYLATE-BINDING PROTEIN"/>
    <property type="match status" value="1"/>
</dbReference>
<comment type="caution">
    <text evidence="3">The sequence shown here is derived from an EMBL/GenBank/DDBJ whole genome shotgun (WGS) entry which is preliminary data.</text>
</comment>
<dbReference type="PANTHER" id="PTHR42928:SF5">
    <property type="entry name" value="BLR1237 PROTEIN"/>
    <property type="match status" value="1"/>
</dbReference>
<sequence length="325" mass="35279">MQRRHFIRFVAAAACTATALGPLAATAQDFPNRPIRLIVPYGAGGVTDQVARALADAAGRELGQTIVVENKPGVSGTLGATQMVTTEPDGYTLSMAPVVIFRLPHVQKMRYDPLKDLTYISMVADYNFAVAVKTDAKWQTMQELMADAKASKKGISYGTTGIYGSQHLTISELARVTQSNWTHVPYKGDAEAITALLGGSTDVAVLSNTLLPYVQNGQLRVLATLSEKRAADFPNAPTLKEIGYNVWSNSPFGIVGPAGMKPEVVKRLDDAFRNALKDQRLLNVTGQFGMVTNYMGPQQYDAYAQKAFKSEGEIIKRLSEAMKNQ</sequence>
<feature type="chain" id="PRO_5046530272" description="Tripartite tricarboxylate transporter substrate binding protein" evidence="2">
    <location>
        <begin position="28"/>
        <end position="325"/>
    </location>
</feature>
<evidence type="ECO:0000256" key="2">
    <source>
        <dbReference type="SAM" id="SignalP"/>
    </source>
</evidence>